<dbReference type="InterPro" id="IPR002575">
    <property type="entry name" value="Aminoglycoside_PTrfase"/>
</dbReference>
<protein>
    <recommendedName>
        <fullName evidence="8">Hydroxylysine kinase</fullName>
        <ecNumber evidence="7">2.7.1.81</ecNumber>
    </recommendedName>
</protein>
<evidence type="ECO:0000256" key="3">
    <source>
        <dbReference type="ARBA" id="ARBA00022679"/>
    </source>
</evidence>
<evidence type="ECO:0000256" key="1">
    <source>
        <dbReference type="ARBA" id="ARBA00004496"/>
    </source>
</evidence>
<dbReference type="InterPro" id="IPR050249">
    <property type="entry name" value="Pseudomonas-type_ThrB"/>
</dbReference>
<evidence type="ECO:0000256" key="5">
    <source>
        <dbReference type="ARBA" id="ARBA00036820"/>
    </source>
</evidence>
<evidence type="ECO:0000313" key="11">
    <source>
        <dbReference type="Proteomes" id="UP001380822"/>
    </source>
</evidence>
<dbReference type="Proteomes" id="UP001380822">
    <property type="component" value="Unassembled WGS sequence"/>
</dbReference>
<organism evidence="10 11">
    <name type="scientific">Pannonibacter anstelovis</name>
    <dbReference type="NCBI Taxonomy" id="3121537"/>
    <lineage>
        <taxon>Bacteria</taxon>
        <taxon>Pseudomonadati</taxon>
        <taxon>Pseudomonadota</taxon>
        <taxon>Alphaproteobacteria</taxon>
        <taxon>Hyphomicrobiales</taxon>
        <taxon>Stappiaceae</taxon>
        <taxon>Pannonibacter</taxon>
    </lineage>
</organism>
<reference evidence="10 11" key="1">
    <citation type="submission" date="2024-02" db="EMBL/GenBank/DDBJ databases">
        <title>A new putative Pannonibacter species isolated from two cases of bloodstream infections in paediatric patients.</title>
        <authorList>
            <person name="Castellana S."/>
            <person name="De Laurentiis V."/>
            <person name="Grassi M."/>
            <person name="De Leonardis F."/>
            <person name="Mosca A."/>
            <person name="De Carlo C."/>
            <person name="Sparapano E."/>
            <person name="Ronga L."/>
            <person name="Santacroce L."/>
            <person name="Chironna M."/>
            <person name="De Robertis A."/>
            <person name="Bianco A."/>
            <person name="Del Sambro L."/>
            <person name="Capozzi L."/>
            <person name="Parisi A."/>
        </authorList>
    </citation>
    <scope>NUCLEOTIDE SEQUENCE [LARGE SCALE GENOMIC DNA]</scope>
    <source>
        <strain evidence="10 11">Pt2</strain>
    </source>
</reference>
<evidence type="ECO:0000256" key="7">
    <source>
        <dbReference type="ARBA" id="ARBA00038873"/>
    </source>
</evidence>
<evidence type="ECO:0000259" key="9">
    <source>
        <dbReference type="Pfam" id="PF01636"/>
    </source>
</evidence>
<accession>A0ABU7ZQA9</accession>
<evidence type="ECO:0000313" key="10">
    <source>
        <dbReference type="EMBL" id="MEH0097186.1"/>
    </source>
</evidence>
<evidence type="ECO:0000256" key="8">
    <source>
        <dbReference type="ARBA" id="ARBA00040505"/>
    </source>
</evidence>
<keyword evidence="11" id="KW-1185">Reference proteome</keyword>
<keyword evidence="3" id="KW-0808">Transferase</keyword>
<keyword evidence="4" id="KW-0418">Kinase</keyword>
<gene>
    <name evidence="10" type="ORF">V6L76_13050</name>
</gene>
<dbReference type="Pfam" id="PF01636">
    <property type="entry name" value="APH"/>
    <property type="match status" value="1"/>
</dbReference>
<keyword evidence="2" id="KW-0963">Cytoplasm</keyword>
<evidence type="ECO:0000256" key="2">
    <source>
        <dbReference type="ARBA" id="ARBA00022490"/>
    </source>
</evidence>
<dbReference type="EC" id="2.7.1.81" evidence="7"/>
<sequence>MSGEAYFETASKLLGERPSTLEPALSAQILERTYGMSAKVSNLSSELECTDGILAADGRQLILKTSTRHEAVDSFRFQAAALERLHGTSGFAVPEIVPASSGDLVFQQDGVCGYLQTRIEGQPLHAISMSSDLLRRAGASLGALDKALGGLDLPAADRPILWHIGCWPRLMNLHHYLPHGEVADCVYQAMEAYQVSIAPQLDGLAWQVTHNDPSPFNMLSADGGIAFIDFGDGCWNPRIQDLAIAASHMVADPALPLGGAEYLISGYASQYPLSPLEARLLVGLMRARQSALILVNYWRAHLFPSDAAYIKKNVGRAERGLSLLRRLSVSDETAAVARAVSM</sequence>
<dbReference type="EMBL" id="JBAKBE010000007">
    <property type="protein sequence ID" value="MEH0097186.1"/>
    <property type="molecule type" value="Genomic_DNA"/>
</dbReference>
<proteinExistence type="predicted"/>
<comment type="subcellular location">
    <subcellularLocation>
        <location evidence="1">Cytoplasm</location>
    </subcellularLocation>
</comment>
<name>A0ABU7ZQA9_9HYPH</name>
<comment type="caution">
    <text evidence="10">The sequence shown here is derived from an EMBL/GenBank/DDBJ whole genome shotgun (WGS) entry which is preliminary data.</text>
</comment>
<dbReference type="SUPFAM" id="SSF56112">
    <property type="entry name" value="Protein kinase-like (PK-like)"/>
    <property type="match status" value="1"/>
</dbReference>
<feature type="domain" description="Aminoglycoside phosphotransferase" evidence="9">
    <location>
        <begin position="57"/>
        <end position="255"/>
    </location>
</feature>
<dbReference type="Gene3D" id="3.90.1200.10">
    <property type="match status" value="1"/>
</dbReference>
<comment type="catalytic activity">
    <reaction evidence="5">
        <text>(5R)-5-hydroxy-L-lysine + GTP = (5R)-5-phosphooxy-L-lysine + GDP + H(+)</text>
        <dbReference type="Rhea" id="RHEA:19049"/>
        <dbReference type="ChEBI" id="CHEBI:15378"/>
        <dbReference type="ChEBI" id="CHEBI:37565"/>
        <dbReference type="ChEBI" id="CHEBI:57882"/>
        <dbReference type="ChEBI" id="CHEBI:58189"/>
        <dbReference type="ChEBI" id="CHEBI:58357"/>
        <dbReference type="EC" id="2.7.1.81"/>
    </reaction>
</comment>
<dbReference type="PANTHER" id="PTHR21064:SF1">
    <property type="entry name" value="HYDROXYLYSINE KINASE"/>
    <property type="match status" value="1"/>
</dbReference>
<dbReference type="RefSeq" id="WP_334251658.1">
    <property type="nucleotide sequence ID" value="NZ_JBAKBE010000007.1"/>
</dbReference>
<evidence type="ECO:0000256" key="4">
    <source>
        <dbReference type="ARBA" id="ARBA00022777"/>
    </source>
</evidence>
<comment type="function">
    <text evidence="6">Catalyzes the GTP-dependent phosphorylation of 5-hydroxy-L-lysine.</text>
</comment>
<dbReference type="PANTHER" id="PTHR21064">
    <property type="entry name" value="AMINOGLYCOSIDE PHOSPHOTRANSFERASE DOMAIN-CONTAINING PROTEIN-RELATED"/>
    <property type="match status" value="1"/>
</dbReference>
<evidence type="ECO:0000256" key="6">
    <source>
        <dbReference type="ARBA" id="ARBA00037368"/>
    </source>
</evidence>
<dbReference type="InterPro" id="IPR011009">
    <property type="entry name" value="Kinase-like_dom_sf"/>
</dbReference>